<dbReference type="Gene3D" id="3.30.70.1880">
    <property type="entry name" value="Protein of unknown function DUF881"/>
    <property type="match status" value="1"/>
</dbReference>
<dbReference type="Pfam" id="PF05949">
    <property type="entry name" value="DUF881"/>
    <property type="match status" value="1"/>
</dbReference>
<evidence type="ECO:0000256" key="2">
    <source>
        <dbReference type="SAM" id="Coils"/>
    </source>
</evidence>
<dbReference type="GO" id="GO:0005886">
    <property type="term" value="C:plasma membrane"/>
    <property type="evidence" value="ECO:0007669"/>
    <property type="project" value="TreeGrafter"/>
</dbReference>
<keyword evidence="4" id="KW-1185">Reference proteome</keyword>
<dbReference type="PANTHER" id="PTHR37313:SF1">
    <property type="entry name" value="UPF0749 PROTEIN RV1823"/>
    <property type="match status" value="1"/>
</dbReference>
<dbReference type="EMBL" id="FNTX01000001">
    <property type="protein sequence ID" value="SEE10571.1"/>
    <property type="molecule type" value="Genomic_DNA"/>
</dbReference>
<organism evidence="3 4">
    <name type="scientific">Ruania alba</name>
    <dbReference type="NCBI Taxonomy" id="648782"/>
    <lineage>
        <taxon>Bacteria</taxon>
        <taxon>Bacillati</taxon>
        <taxon>Actinomycetota</taxon>
        <taxon>Actinomycetes</taxon>
        <taxon>Micrococcales</taxon>
        <taxon>Ruaniaceae</taxon>
        <taxon>Ruania</taxon>
    </lineage>
</organism>
<dbReference type="PANTHER" id="PTHR37313">
    <property type="entry name" value="UPF0749 PROTEIN RV1825"/>
    <property type="match status" value="1"/>
</dbReference>
<evidence type="ECO:0000256" key="1">
    <source>
        <dbReference type="ARBA" id="ARBA00009108"/>
    </source>
</evidence>
<reference evidence="4" key="1">
    <citation type="submission" date="2016-10" db="EMBL/GenBank/DDBJ databases">
        <authorList>
            <person name="Varghese N."/>
            <person name="Submissions S."/>
        </authorList>
    </citation>
    <scope>NUCLEOTIDE SEQUENCE [LARGE SCALE GENOMIC DNA]</scope>
    <source>
        <strain evidence="4">DSM 21368</strain>
    </source>
</reference>
<protein>
    <submittedName>
        <fullName evidence="3">Uncharacterized conserved protein YlxW, UPF0749 family</fullName>
    </submittedName>
</protein>
<evidence type="ECO:0000313" key="4">
    <source>
        <dbReference type="Proteomes" id="UP000199220"/>
    </source>
</evidence>
<gene>
    <name evidence="3" type="ORF">SAMN04488554_1537</name>
</gene>
<feature type="coiled-coil region" evidence="2">
    <location>
        <begin position="81"/>
        <end position="108"/>
    </location>
</feature>
<name>A0A1H5G4T3_9MICO</name>
<accession>A0A1H5G4T3</accession>
<dbReference type="Proteomes" id="UP000199220">
    <property type="component" value="Unassembled WGS sequence"/>
</dbReference>
<sequence>MTLLNEVMERPLDLGYAAASDARRRGTAAPQTPFRRALTFLLAVLLGLTAVWAARELRAPVGVENASDVLVTEIRDRTVVGERLAAENEALRQEITSLQEEALDEEASALLAESARLGLWAGATAVQGPGVVVTLEDSVRARSGEPGTDFQRVQDQDLQLVVNGLWAAGAEAIAVNGHRLTGQTAIRTAGDAVLVDLQPLVSPYAIEVIGDPDGLRTEFARTQASAWLNLLAAQFSISSTIETSDDLVLPAGTAGAPELVTESS</sequence>
<comment type="similarity">
    <text evidence="1">Belongs to the UPF0749 family.</text>
</comment>
<evidence type="ECO:0000313" key="3">
    <source>
        <dbReference type="EMBL" id="SEE10571.1"/>
    </source>
</evidence>
<dbReference type="AlphaFoldDB" id="A0A1H5G4T3"/>
<dbReference type="STRING" id="648782.SAMN04488554_1537"/>
<dbReference type="InterPro" id="IPR010273">
    <property type="entry name" value="DUF881"/>
</dbReference>
<proteinExistence type="inferred from homology"/>
<keyword evidence="2" id="KW-0175">Coiled coil</keyword>